<protein>
    <recommendedName>
        <fullName evidence="2">RNase H type-1 domain-containing protein</fullName>
    </recommendedName>
</protein>
<dbReference type="InterPro" id="IPR002156">
    <property type="entry name" value="RNaseH_domain"/>
</dbReference>
<organism evidence="3 4">
    <name type="scientific">Pterulicium gracile</name>
    <dbReference type="NCBI Taxonomy" id="1884261"/>
    <lineage>
        <taxon>Eukaryota</taxon>
        <taxon>Fungi</taxon>
        <taxon>Dikarya</taxon>
        <taxon>Basidiomycota</taxon>
        <taxon>Agaricomycotina</taxon>
        <taxon>Agaricomycetes</taxon>
        <taxon>Agaricomycetidae</taxon>
        <taxon>Agaricales</taxon>
        <taxon>Pleurotineae</taxon>
        <taxon>Pterulaceae</taxon>
        <taxon>Pterulicium</taxon>
    </lineage>
</organism>
<evidence type="ECO:0000313" key="4">
    <source>
        <dbReference type="Proteomes" id="UP000305067"/>
    </source>
</evidence>
<dbReference type="PROSITE" id="PS50879">
    <property type="entry name" value="RNASE_H_1"/>
    <property type="match status" value="1"/>
</dbReference>
<feature type="region of interest" description="Disordered" evidence="1">
    <location>
        <begin position="1"/>
        <end position="23"/>
    </location>
</feature>
<dbReference type="Gene3D" id="3.30.420.10">
    <property type="entry name" value="Ribonuclease H-like superfamily/Ribonuclease H"/>
    <property type="match status" value="1"/>
</dbReference>
<dbReference type="InterPro" id="IPR012337">
    <property type="entry name" value="RNaseH-like_sf"/>
</dbReference>
<evidence type="ECO:0000313" key="3">
    <source>
        <dbReference type="EMBL" id="TFL04475.1"/>
    </source>
</evidence>
<reference evidence="3 4" key="1">
    <citation type="journal article" date="2019" name="Nat. Ecol. Evol.">
        <title>Megaphylogeny resolves global patterns of mushroom evolution.</title>
        <authorList>
            <person name="Varga T."/>
            <person name="Krizsan K."/>
            <person name="Foldi C."/>
            <person name="Dima B."/>
            <person name="Sanchez-Garcia M."/>
            <person name="Sanchez-Ramirez S."/>
            <person name="Szollosi G.J."/>
            <person name="Szarkandi J.G."/>
            <person name="Papp V."/>
            <person name="Albert L."/>
            <person name="Andreopoulos W."/>
            <person name="Angelini C."/>
            <person name="Antonin V."/>
            <person name="Barry K.W."/>
            <person name="Bougher N.L."/>
            <person name="Buchanan P."/>
            <person name="Buyck B."/>
            <person name="Bense V."/>
            <person name="Catcheside P."/>
            <person name="Chovatia M."/>
            <person name="Cooper J."/>
            <person name="Damon W."/>
            <person name="Desjardin D."/>
            <person name="Finy P."/>
            <person name="Geml J."/>
            <person name="Haridas S."/>
            <person name="Hughes K."/>
            <person name="Justo A."/>
            <person name="Karasinski D."/>
            <person name="Kautmanova I."/>
            <person name="Kiss B."/>
            <person name="Kocsube S."/>
            <person name="Kotiranta H."/>
            <person name="LaButti K.M."/>
            <person name="Lechner B.E."/>
            <person name="Liimatainen K."/>
            <person name="Lipzen A."/>
            <person name="Lukacs Z."/>
            <person name="Mihaltcheva S."/>
            <person name="Morgado L.N."/>
            <person name="Niskanen T."/>
            <person name="Noordeloos M.E."/>
            <person name="Ohm R.A."/>
            <person name="Ortiz-Santana B."/>
            <person name="Ovrebo C."/>
            <person name="Racz N."/>
            <person name="Riley R."/>
            <person name="Savchenko A."/>
            <person name="Shiryaev A."/>
            <person name="Soop K."/>
            <person name="Spirin V."/>
            <person name="Szebenyi C."/>
            <person name="Tomsovsky M."/>
            <person name="Tulloss R.E."/>
            <person name="Uehling J."/>
            <person name="Grigoriev I.V."/>
            <person name="Vagvolgyi C."/>
            <person name="Papp T."/>
            <person name="Martin F.M."/>
            <person name="Miettinen O."/>
            <person name="Hibbett D.S."/>
            <person name="Nagy L.G."/>
        </authorList>
    </citation>
    <scope>NUCLEOTIDE SEQUENCE [LARGE SCALE GENOMIC DNA]</scope>
    <source>
        <strain evidence="3 4">CBS 309.79</strain>
    </source>
</reference>
<evidence type="ECO:0000259" key="2">
    <source>
        <dbReference type="PROSITE" id="PS50879"/>
    </source>
</evidence>
<accession>A0A5C3QR64</accession>
<proteinExistence type="predicted"/>
<dbReference type="Proteomes" id="UP000305067">
    <property type="component" value="Unassembled WGS sequence"/>
</dbReference>
<dbReference type="SUPFAM" id="SSF53098">
    <property type="entry name" value="Ribonuclease H-like"/>
    <property type="match status" value="1"/>
</dbReference>
<dbReference type="OrthoDB" id="3051850at2759"/>
<dbReference type="GO" id="GO:0003676">
    <property type="term" value="F:nucleic acid binding"/>
    <property type="evidence" value="ECO:0007669"/>
    <property type="project" value="InterPro"/>
</dbReference>
<dbReference type="AlphaFoldDB" id="A0A5C3QR64"/>
<dbReference type="GO" id="GO:0004523">
    <property type="term" value="F:RNA-DNA hybrid ribonuclease activity"/>
    <property type="evidence" value="ECO:0007669"/>
    <property type="project" value="InterPro"/>
</dbReference>
<feature type="compositionally biased region" description="Basic and acidic residues" evidence="1">
    <location>
        <begin position="13"/>
        <end position="23"/>
    </location>
</feature>
<dbReference type="STRING" id="1884261.A0A5C3QR64"/>
<name>A0A5C3QR64_9AGAR</name>
<gene>
    <name evidence="3" type="ORF">BDV98DRAFT_318328</name>
</gene>
<keyword evidence="4" id="KW-1185">Reference proteome</keyword>
<dbReference type="EMBL" id="ML178818">
    <property type="protein sequence ID" value="TFL04475.1"/>
    <property type="molecule type" value="Genomic_DNA"/>
</dbReference>
<dbReference type="InterPro" id="IPR036397">
    <property type="entry name" value="RNaseH_sf"/>
</dbReference>
<evidence type="ECO:0000256" key="1">
    <source>
        <dbReference type="SAM" id="MobiDB-lite"/>
    </source>
</evidence>
<feature type="domain" description="RNase H type-1" evidence="2">
    <location>
        <begin position="1"/>
        <end position="73"/>
    </location>
</feature>
<sequence length="197" mass="22830">MIDHQGAIKALTRKSDDGRPNRPGDKFIQLFRSTIVEIRSRRPWLRIKLVWVPAHRGIAGNEWADLEAKETANDGDGESYLSRCSRPVKANLKSFPKSEDSFDFEHLSDSSDDSNALEASLTRRADRLNCKITRWYEKTERQLEKHLRALEDVVEYHESPERDSVPRGRHALLNRHFYRLAQEKIPVCLECEVYIAA</sequence>